<dbReference type="Proteomes" id="UP000824019">
    <property type="component" value="Unassembled WGS sequence"/>
</dbReference>
<feature type="non-terminal residue" evidence="1">
    <location>
        <position position="103"/>
    </location>
</feature>
<accession>A0A9E1F8M6</accession>
<comment type="caution">
    <text evidence="1">The sequence shown here is derived from an EMBL/GenBank/DDBJ whole genome shotgun (WGS) entry which is preliminary data.</text>
</comment>
<evidence type="ECO:0000313" key="2">
    <source>
        <dbReference type="Proteomes" id="UP000824019"/>
    </source>
</evidence>
<name>A0A9E1F8M6_9BACT</name>
<dbReference type="AlphaFoldDB" id="A0A9E1F8M6"/>
<dbReference type="EMBL" id="JAHAKR010000058">
    <property type="protein sequence ID" value="MBS5829624.1"/>
    <property type="molecule type" value="Genomic_DNA"/>
</dbReference>
<protein>
    <submittedName>
        <fullName evidence="1">Uncharacterized protein</fullName>
    </submittedName>
</protein>
<evidence type="ECO:0000313" key="1">
    <source>
        <dbReference type="EMBL" id="MBS5829624.1"/>
    </source>
</evidence>
<reference evidence="1" key="1">
    <citation type="submission" date="2021-02" db="EMBL/GenBank/DDBJ databases">
        <title>Infant gut strain persistence is associated with maternal origin, phylogeny, and functional potential including surface adhesion and iron acquisition.</title>
        <authorList>
            <person name="Lou Y.C."/>
        </authorList>
    </citation>
    <scope>NUCLEOTIDE SEQUENCE</scope>
    <source>
        <strain evidence="1">L3_101_000G1_dasL3_101_000G1_concoct_7_sub</strain>
    </source>
</reference>
<sequence length="103" mass="11973">MLTKNQIDEISNFIYTMPDVFYECQKHLDEGDITTAMELFRGSETFKAYFATIVNLGDFGVQNHTRDIYAMAYPLGIDNLKMIICSYFVFIKSPKRYKNFGVN</sequence>
<proteinExistence type="predicted"/>
<organism evidence="1 2">
    <name type="scientific">Campylobacter concisus</name>
    <dbReference type="NCBI Taxonomy" id="199"/>
    <lineage>
        <taxon>Bacteria</taxon>
        <taxon>Pseudomonadati</taxon>
        <taxon>Campylobacterota</taxon>
        <taxon>Epsilonproteobacteria</taxon>
        <taxon>Campylobacterales</taxon>
        <taxon>Campylobacteraceae</taxon>
        <taxon>Campylobacter</taxon>
    </lineage>
</organism>
<gene>
    <name evidence="1" type="ORF">KIC69_02170</name>
</gene>